<organism evidence="5">
    <name type="scientific">uncultured delta proteobacterium</name>
    <dbReference type="NCBI Taxonomy" id="34034"/>
    <lineage>
        <taxon>Bacteria</taxon>
        <taxon>Deltaproteobacteria</taxon>
        <taxon>environmental samples</taxon>
    </lineage>
</organism>
<dbReference type="Gene3D" id="3.40.50.720">
    <property type="entry name" value="NAD(P)-binding Rossmann-like Domain"/>
    <property type="match status" value="2"/>
</dbReference>
<dbReference type="InterPro" id="IPR050418">
    <property type="entry name" value="D-iso_2-hydroxyacid_DH_PdxB"/>
</dbReference>
<dbReference type="GO" id="GO:0051287">
    <property type="term" value="F:NAD binding"/>
    <property type="evidence" value="ECO:0007669"/>
    <property type="project" value="InterPro"/>
</dbReference>
<comment type="similarity">
    <text evidence="1">Belongs to the D-isomer specific 2-hydroxyacid dehydrogenase family.</text>
</comment>
<dbReference type="CDD" id="cd05299">
    <property type="entry name" value="CtBP_dh"/>
    <property type="match status" value="1"/>
</dbReference>
<evidence type="ECO:0000313" key="5">
    <source>
        <dbReference type="EMBL" id="SBV97410.1"/>
    </source>
</evidence>
<dbReference type="EMBL" id="FLUQ01000001">
    <property type="protein sequence ID" value="SBV97410.1"/>
    <property type="molecule type" value="Genomic_DNA"/>
</dbReference>
<gene>
    <name evidence="5" type="ORF">KL86DPRO_11212</name>
</gene>
<dbReference type="InterPro" id="IPR036291">
    <property type="entry name" value="NAD(P)-bd_dom_sf"/>
</dbReference>
<dbReference type="PANTHER" id="PTHR43761">
    <property type="entry name" value="D-ISOMER SPECIFIC 2-HYDROXYACID DEHYDROGENASE FAMILY PROTEIN (AFU_ORTHOLOGUE AFUA_1G13630)"/>
    <property type="match status" value="1"/>
</dbReference>
<dbReference type="InterPro" id="IPR006140">
    <property type="entry name" value="D-isomer_DH_NAD-bd"/>
</dbReference>
<dbReference type="FunFam" id="3.40.50.720:FF:000203">
    <property type="entry name" value="D-3-phosphoglycerate dehydrogenase (SerA)"/>
    <property type="match status" value="1"/>
</dbReference>
<name>A0A212JD84_9DELT</name>
<evidence type="ECO:0000259" key="4">
    <source>
        <dbReference type="Pfam" id="PF02826"/>
    </source>
</evidence>
<accession>A0A212JD84</accession>
<dbReference type="InterPro" id="IPR043322">
    <property type="entry name" value="CtBP"/>
</dbReference>
<proteinExistence type="inferred from homology"/>
<evidence type="ECO:0000256" key="3">
    <source>
        <dbReference type="ARBA" id="ARBA00023027"/>
    </source>
</evidence>
<sequence>MAQKIVMTDLGGFPDFAIEQGIAKEKGYDFVCLKTNKEDEIIAGAKDADGLIVVYAQITEKIINALPKCKIIVRTGIGYNNIDIEAASKKGIMVANVPDYCQGEVADHTMALLLTLVRKVAFLNNQVKKKNWSFIEAKPIPRLAETTLGLYGCGSIAQAVAKRAQAFGIAVQGFDPYLPDDAFAKLNIKKVDADTLFATSDFLSLHAPLTPETQHIVNMATLKKMKKTAVIVNTARGPLVNADDVYKALKEGIIAGAGLDVLETEPPAFPLNLSELENAIVTPHAAYYSDSSEPELRQKATLEVIRTLSEGKPKFWLNKKAFS</sequence>
<keyword evidence="2" id="KW-0560">Oxidoreductase</keyword>
<dbReference type="PROSITE" id="PS00671">
    <property type="entry name" value="D_2_HYDROXYACID_DH_3"/>
    <property type="match status" value="1"/>
</dbReference>
<protein>
    <submittedName>
        <fullName evidence="5">D-isomer specific 2-hydroxyacid dehydrogenase NAD-binding protein</fullName>
    </submittedName>
</protein>
<evidence type="ECO:0000256" key="1">
    <source>
        <dbReference type="ARBA" id="ARBA00005854"/>
    </source>
</evidence>
<dbReference type="AlphaFoldDB" id="A0A212JD84"/>
<dbReference type="InterPro" id="IPR029753">
    <property type="entry name" value="D-isomer_DH_CS"/>
</dbReference>
<dbReference type="PANTHER" id="PTHR43761:SF1">
    <property type="entry name" value="D-ISOMER SPECIFIC 2-HYDROXYACID DEHYDROGENASE CATALYTIC DOMAIN-CONTAINING PROTEIN-RELATED"/>
    <property type="match status" value="1"/>
</dbReference>
<dbReference type="Pfam" id="PF02826">
    <property type="entry name" value="2-Hacid_dh_C"/>
    <property type="match status" value="1"/>
</dbReference>
<evidence type="ECO:0000256" key="2">
    <source>
        <dbReference type="ARBA" id="ARBA00023002"/>
    </source>
</evidence>
<dbReference type="GO" id="GO:0016616">
    <property type="term" value="F:oxidoreductase activity, acting on the CH-OH group of donors, NAD or NADP as acceptor"/>
    <property type="evidence" value="ECO:0007669"/>
    <property type="project" value="InterPro"/>
</dbReference>
<dbReference type="GO" id="GO:0003714">
    <property type="term" value="F:transcription corepressor activity"/>
    <property type="evidence" value="ECO:0007669"/>
    <property type="project" value="InterPro"/>
</dbReference>
<feature type="domain" description="D-isomer specific 2-hydroxyacid dehydrogenase NAD-binding" evidence="4">
    <location>
        <begin position="110"/>
        <end position="286"/>
    </location>
</feature>
<dbReference type="SUPFAM" id="SSF52283">
    <property type="entry name" value="Formate/glycerate dehydrogenase catalytic domain-like"/>
    <property type="match status" value="1"/>
</dbReference>
<keyword evidence="3" id="KW-0520">NAD</keyword>
<reference evidence="5" key="1">
    <citation type="submission" date="2016-04" db="EMBL/GenBank/DDBJ databases">
        <authorList>
            <person name="Evans L.H."/>
            <person name="Alamgir A."/>
            <person name="Owens N."/>
            <person name="Weber N.D."/>
            <person name="Virtaneva K."/>
            <person name="Barbian K."/>
            <person name="Babar A."/>
            <person name="Rosenke K."/>
        </authorList>
    </citation>
    <scope>NUCLEOTIDE SEQUENCE</scope>
    <source>
        <strain evidence="5">86</strain>
    </source>
</reference>
<dbReference type="PROSITE" id="PS00670">
    <property type="entry name" value="D_2_HYDROXYACID_DH_2"/>
    <property type="match status" value="1"/>
</dbReference>
<dbReference type="SUPFAM" id="SSF51735">
    <property type="entry name" value="NAD(P)-binding Rossmann-fold domains"/>
    <property type="match status" value="1"/>
</dbReference>